<accession>A0A7S2RGA6</accession>
<evidence type="ECO:0000256" key="2">
    <source>
        <dbReference type="ARBA" id="ARBA00023134"/>
    </source>
</evidence>
<evidence type="ECO:0000256" key="1">
    <source>
        <dbReference type="ARBA" id="ARBA00022741"/>
    </source>
</evidence>
<feature type="domain" description="SRP54-type proteins GTP-binding" evidence="4">
    <location>
        <begin position="212"/>
        <end position="225"/>
    </location>
</feature>
<keyword evidence="1" id="KW-0547">Nucleotide-binding</keyword>
<proteinExistence type="predicted"/>
<dbReference type="InterPro" id="IPR000897">
    <property type="entry name" value="SRP54_GTPase_dom"/>
</dbReference>
<protein>
    <recommendedName>
        <fullName evidence="4">SRP54-type proteins GTP-binding domain-containing protein</fullName>
    </recommendedName>
</protein>
<dbReference type="GO" id="GO:0006614">
    <property type="term" value="P:SRP-dependent cotranslational protein targeting to membrane"/>
    <property type="evidence" value="ECO:0007669"/>
    <property type="project" value="InterPro"/>
</dbReference>
<dbReference type="AlphaFoldDB" id="A0A7S2RGA6"/>
<gene>
    <name evidence="5" type="ORF">RMAR1173_LOCUS4290</name>
</gene>
<feature type="chain" id="PRO_5030811412" description="SRP54-type proteins GTP-binding domain-containing protein" evidence="3">
    <location>
        <begin position="20"/>
        <end position="307"/>
    </location>
</feature>
<keyword evidence="3" id="KW-0732">Signal</keyword>
<feature type="signal peptide" evidence="3">
    <location>
        <begin position="1"/>
        <end position="19"/>
    </location>
</feature>
<sequence length="307" mass="33611">MGSMGAALAFLRMVALLQAAAWSLGMRSQGWATRAVPRASLAESSGWVSVQVPGRRNKHVSLRSSEVSLLKEKRSALEQGQSLDSTHVVFFPSEGQGAELYDAACGAFSLLGLHALAAELPSACWTRTRQNLQDEVLLLQLLDQDTPWQDHFQAEMLSRALMPVFSEIQEASKSADLPACERLILVGSEDAAWVLHAFLSELDQGNMAPQIPVTLVGLGEKVDSLVSQAVQLVYPTKLEGVKYLSLHGEVPDRESTGNAYEHEAMTCFTLNEAHEECVFAPTDWQGPNAHWYADPSTIASWIDHVIR</sequence>
<evidence type="ECO:0000259" key="4">
    <source>
        <dbReference type="PROSITE" id="PS00300"/>
    </source>
</evidence>
<evidence type="ECO:0000256" key="3">
    <source>
        <dbReference type="SAM" id="SignalP"/>
    </source>
</evidence>
<name>A0A7S2RGA6_9STRA</name>
<dbReference type="GO" id="GO:0005525">
    <property type="term" value="F:GTP binding"/>
    <property type="evidence" value="ECO:0007669"/>
    <property type="project" value="UniProtKB-KW"/>
</dbReference>
<keyword evidence="2" id="KW-0342">GTP-binding</keyword>
<evidence type="ECO:0000313" key="5">
    <source>
        <dbReference type="EMBL" id="CAD9670309.1"/>
    </source>
</evidence>
<organism evidence="5">
    <name type="scientific">Rhizochromulina marina</name>
    <dbReference type="NCBI Taxonomy" id="1034831"/>
    <lineage>
        <taxon>Eukaryota</taxon>
        <taxon>Sar</taxon>
        <taxon>Stramenopiles</taxon>
        <taxon>Ochrophyta</taxon>
        <taxon>Dictyochophyceae</taxon>
        <taxon>Rhizochromulinales</taxon>
        <taxon>Rhizochromulina</taxon>
    </lineage>
</organism>
<dbReference type="EMBL" id="HBHJ01006562">
    <property type="protein sequence ID" value="CAD9670309.1"/>
    <property type="molecule type" value="Transcribed_RNA"/>
</dbReference>
<dbReference type="PROSITE" id="PS00300">
    <property type="entry name" value="SRP54"/>
    <property type="match status" value="1"/>
</dbReference>
<reference evidence="5" key="1">
    <citation type="submission" date="2021-01" db="EMBL/GenBank/DDBJ databases">
        <authorList>
            <person name="Corre E."/>
            <person name="Pelletier E."/>
            <person name="Niang G."/>
            <person name="Scheremetjew M."/>
            <person name="Finn R."/>
            <person name="Kale V."/>
            <person name="Holt S."/>
            <person name="Cochrane G."/>
            <person name="Meng A."/>
            <person name="Brown T."/>
            <person name="Cohen L."/>
        </authorList>
    </citation>
    <scope>NUCLEOTIDE SEQUENCE</scope>
    <source>
        <strain evidence="5">CCMP1243</strain>
    </source>
</reference>